<evidence type="ECO:0000313" key="1">
    <source>
        <dbReference type="EMBL" id="BAH32302.1"/>
    </source>
</evidence>
<dbReference type="EMBL" id="AP008957">
    <property type="protein sequence ID" value="BAH32302.1"/>
    <property type="molecule type" value="Genomic_DNA"/>
</dbReference>
<dbReference type="KEGG" id="rer:RER_15940"/>
<dbReference type="Proteomes" id="UP000002204">
    <property type="component" value="Chromosome"/>
</dbReference>
<accession>C0ZUQ7</accession>
<gene>
    <name evidence="1" type="ordered locus">RER_15940</name>
</gene>
<dbReference type="eggNOG" id="ENOG5032ZJ9">
    <property type="taxonomic scope" value="Bacteria"/>
</dbReference>
<evidence type="ECO:0008006" key="3">
    <source>
        <dbReference type="Google" id="ProtNLM"/>
    </source>
</evidence>
<dbReference type="HOGENOM" id="CLU_067536_0_0_11"/>
<organism evidence="1 2">
    <name type="scientific">Rhodococcus erythropolis (strain PR4 / NBRC 100887)</name>
    <dbReference type="NCBI Taxonomy" id="234621"/>
    <lineage>
        <taxon>Bacteria</taxon>
        <taxon>Bacillati</taxon>
        <taxon>Actinomycetota</taxon>
        <taxon>Actinomycetes</taxon>
        <taxon>Mycobacteriales</taxon>
        <taxon>Nocardiaceae</taxon>
        <taxon>Rhodococcus</taxon>
        <taxon>Rhodococcus erythropolis group</taxon>
    </lineage>
</organism>
<dbReference type="AlphaFoldDB" id="C0ZUQ7"/>
<reference evidence="2" key="1">
    <citation type="submission" date="2005-03" db="EMBL/GenBank/DDBJ databases">
        <title>Comparison of the complete genome sequences of Rhodococcus erythropolis PR4 and Rhodococcus opacus B4.</title>
        <authorList>
            <person name="Takarada H."/>
            <person name="Sekine M."/>
            <person name="Hosoyama A."/>
            <person name="Yamada R."/>
            <person name="Fujisawa T."/>
            <person name="Omata S."/>
            <person name="Shimizu A."/>
            <person name="Tsukatani N."/>
            <person name="Tanikawa S."/>
            <person name="Fujita N."/>
            <person name="Harayama S."/>
        </authorList>
    </citation>
    <scope>NUCLEOTIDE SEQUENCE [LARGE SCALE GENOMIC DNA]</scope>
    <source>
        <strain evidence="2">PR4 / NBRC 100887</strain>
    </source>
</reference>
<proteinExistence type="predicted"/>
<sequence>MRIHRVRSDSSGRIWRMTVAANNPRPRNRVLVILLVVIAVLVAALVGGELYVRNQVKTCMADQFQSELGSQVDVGLSWKPVLLQAVDKKVPYISIDSDDSSFGPATGMQVHAKVNDINLQPSAGNSGTIGSSSADVTWSTAGILATLQEQTFGGLVSGVTADSSAGTLAFDVGPVGLAKLTVKPTVTNGVVDVQTVGAEILGLGLPTDLVDGIVQTLTDSLQTYPLDMKPTKLTVTDDAIQISLEGGAYAMPVADANNQNTSAVPDSCGLLT</sequence>
<reference evidence="1 2" key="2">
    <citation type="journal article" date="2006" name="Environ. Microbiol.">
        <title>Sequence analysis of three plasmids harboured in Rhodococcus erythropolis strain PR4.</title>
        <authorList>
            <person name="Sekine M."/>
            <person name="Tanikawa S."/>
            <person name="Omata S."/>
            <person name="Saito M."/>
            <person name="Fujisawa T."/>
            <person name="Tsukatani N."/>
            <person name="Tajima T."/>
            <person name="Sekigawa T."/>
            <person name="Kosugi H."/>
            <person name="Matsuo Y."/>
            <person name="Nishiko R."/>
            <person name="Imamura K."/>
            <person name="Ito M."/>
            <person name="Narita H."/>
            <person name="Tago S."/>
            <person name="Fujita N."/>
            <person name="Harayama S."/>
        </authorList>
    </citation>
    <scope>NUCLEOTIDE SEQUENCE [LARGE SCALE GENOMIC DNA]</scope>
    <source>
        <strain evidence="2">PR4 / NBRC 100887</strain>
    </source>
</reference>
<evidence type="ECO:0000313" key="2">
    <source>
        <dbReference type="Proteomes" id="UP000002204"/>
    </source>
</evidence>
<name>C0ZUQ7_RHOE4</name>
<protein>
    <recommendedName>
        <fullName evidence="3">DUF2993 domain-containing protein</fullName>
    </recommendedName>
</protein>
<dbReference type="InterPro" id="IPR021373">
    <property type="entry name" value="DUF2993"/>
</dbReference>
<dbReference type="Pfam" id="PF11209">
    <property type="entry name" value="LmeA"/>
    <property type="match status" value="1"/>
</dbReference>